<accession>A0AC58S7U5</accession>
<proteinExistence type="predicted"/>
<organism evidence="1 2">
    <name type="scientific">Nicotiana tabacum</name>
    <name type="common">Common tobacco</name>
    <dbReference type="NCBI Taxonomy" id="4097"/>
    <lineage>
        <taxon>Eukaryota</taxon>
        <taxon>Viridiplantae</taxon>
        <taxon>Streptophyta</taxon>
        <taxon>Embryophyta</taxon>
        <taxon>Tracheophyta</taxon>
        <taxon>Spermatophyta</taxon>
        <taxon>Magnoliopsida</taxon>
        <taxon>eudicotyledons</taxon>
        <taxon>Gunneridae</taxon>
        <taxon>Pentapetalae</taxon>
        <taxon>asterids</taxon>
        <taxon>lamiids</taxon>
        <taxon>Solanales</taxon>
        <taxon>Solanaceae</taxon>
        <taxon>Nicotianoideae</taxon>
        <taxon>Nicotianeae</taxon>
        <taxon>Nicotiana</taxon>
    </lineage>
</organism>
<reference evidence="1" key="1">
    <citation type="journal article" date="2014" name="Nat. Commun.">
        <title>The tobacco genome sequence and its comparison with those of tomato and potato.</title>
        <authorList>
            <person name="Sierro N."/>
            <person name="Battey J.N."/>
            <person name="Ouadi S."/>
            <person name="Bakaher N."/>
            <person name="Bovet L."/>
            <person name="Willig A."/>
            <person name="Goepfert S."/>
            <person name="Peitsch M.C."/>
            <person name="Ivanov N.V."/>
        </authorList>
    </citation>
    <scope>NUCLEOTIDE SEQUENCE [LARGE SCALE GENOMIC DNA]</scope>
</reference>
<dbReference type="RefSeq" id="XP_075081076.1">
    <property type="nucleotide sequence ID" value="XM_075224975.1"/>
</dbReference>
<evidence type="ECO:0000313" key="1">
    <source>
        <dbReference type="Proteomes" id="UP000790787"/>
    </source>
</evidence>
<keyword evidence="1" id="KW-1185">Reference proteome</keyword>
<protein>
    <submittedName>
        <fullName evidence="2">Uncharacterized protein LOC142166255 isoform X1</fullName>
    </submittedName>
</protein>
<sequence length="270" mass="30334">MQFWNLPSFLLISCITFCFLQLLSHLAGGGIEVNLEEDSLEDMPNDMTSEGMTSKRYAQLFGQLRGPRRLRCNSFPPPPGWIKLNIYGIGTKGDQPGRYSGVFEDETGTFLGRYKGAIDVEDDLIAGLEALRHGLVRCMKGKPNAQKLLVESDNVILVQYVNRRPEPNKITMDRLKEIFDLLERLLCIVALIYEEANETARDWALRDECPTSELIYLCFSLKGNLMNTISSSKVSDRGYLGCLKTVDLVIVIAKLADFVLSSDLIDIIDL</sequence>
<reference evidence="2" key="2">
    <citation type="submission" date="2025-08" db="UniProtKB">
        <authorList>
            <consortium name="RefSeq"/>
        </authorList>
    </citation>
    <scope>IDENTIFICATION</scope>
    <source>
        <tissue evidence="2">Leaf</tissue>
    </source>
</reference>
<evidence type="ECO:0000313" key="2">
    <source>
        <dbReference type="RefSeq" id="XP_075081076.1"/>
    </source>
</evidence>
<gene>
    <name evidence="2" type="primary">LOC142166255</name>
</gene>
<name>A0AC58S7U5_TOBAC</name>
<dbReference type="Proteomes" id="UP000790787">
    <property type="component" value="Chromosome 11"/>
</dbReference>